<keyword evidence="6" id="KW-1185">Reference proteome</keyword>
<dbReference type="InterPro" id="IPR032876">
    <property type="entry name" value="J_dom"/>
</dbReference>
<dbReference type="Gene3D" id="3.20.20.80">
    <property type="entry name" value="Glycosidases"/>
    <property type="match status" value="1"/>
</dbReference>
<evidence type="ECO:0000313" key="5">
    <source>
        <dbReference type="EMBL" id="CUH70508.1"/>
    </source>
</evidence>
<feature type="domain" description="Tip attachment protein J" evidence="2">
    <location>
        <begin position="796"/>
        <end position="953"/>
    </location>
</feature>
<evidence type="ECO:0000259" key="3">
    <source>
        <dbReference type="Pfam" id="PF23666"/>
    </source>
</evidence>
<evidence type="ECO:0000259" key="1">
    <source>
        <dbReference type="Pfam" id="PF13547"/>
    </source>
</evidence>
<feature type="domain" description="GTA TIM-barrel-like" evidence="1">
    <location>
        <begin position="439"/>
        <end position="735"/>
    </location>
</feature>
<evidence type="ECO:0008006" key="8">
    <source>
        <dbReference type="Google" id="ProtNLM"/>
    </source>
</evidence>
<dbReference type="InterPro" id="IPR056490">
    <property type="entry name" value="Rcc01698_C"/>
</dbReference>
<reference evidence="4 6" key="2">
    <citation type="submission" date="2015-09" db="EMBL/GenBank/DDBJ databases">
        <authorList>
            <person name="Rodrigo-Torres L."/>
            <person name="Arahal D.R."/>
        </authorList>
    </citation>
    <scope>NUCLEOTIDE SEQUENCE [LARGE SCALE GENOMIC DNA]</scope>
    <source>
        <strain evidence="4 6">CECT 5118</strain>
    </source>
</reference>
<name>A0A0P1FBB6_9RHOB</name>
<dbReference type="Pfam" id="PF13550">
    <property type="entry name" value="Phage-tail_3"/>
    <property type="match status" value="1"/>
</dbReference>
<dbReference type="Proteomes" id="UP000051086">
    <property type="component" value="Unassembled WGS sequence"/>
</dbReference>
<reference evidence="5 7" key="1">
    <citation type="submission" date="2015-09" db="EMBL/GenBank/DDBJ databases">
        <authorList>
            <consortium name="Swine Surveillance"/>
        </authorList>
    </citation>
    <scope>NUCLEOTIDE SEQUENCE [LARGE SCALE GENOMIC DNA]</scope>
    <source>
        <strain evidence="5 7">5120</strain>
    </source>
</reference>
<evidence type="ECO:0000313" key="4">
    <source>
        <dbReference type="EMBL" id="CUH65428.1"/>
    </source>
</evidence>
<accession>A0A0P1FBB6</accession>
<feature type="domain" description="Rcc01698-like C-terminal" evidence="3">
    <location>
        <begin position="1043"/>
        <end position="1152"/>
    </location>
</feature>
<proteinExistence type="predicted"/>
<evidence type="ECO:0000259" key="2">
    <source>
        <dbReference type="Pfam" id="PF13550"/>
    </source>
</evidence>
<protein>
    <recommendedName>
        <fullName evidence="8">Host specificity protein</fullName>
    </recommendedName>
</protein>
<dbReference type="Pfam" id="PF13547">
    <property type="entry name" value="GTA_TIM"/>
    <property type="match status" value="1"/>
</dbReference>
<dbReference type="EMBL" id="CYSC01000007">
    <property type="protein sequence ID" value="CUH70508.1"/>
    <property type="molecule type" value="Genomic_DNA"/>
</dbReference>
<dbReference type="Proteomes" id="UP000051887">
    <property type="component" value="Unassembled WGS sequence"/>
</dbReference>
<dbReference type="SUPFAM" id="SSF51445">
    <property type="entry name" value="(Trans)glycosidases"/>
    <property type="match status" value="1"/>
</dbReference>
<dbReference type="InterPro" id="IPR017853">
    <property type="entry name" value="GH"/>
</dbReference>
<evidence type="ECO:0000313" key="6">
    <source>
        <dbReference type="Proteomes" id="UP000051086"/>
    </source>
</evidence>
<organism evidence="5 7">
    <name type="scientific">Thalassovita autumnalis</name>
    <dbReference type="NCBI Taxonomy" id="2072972"/>
    <lineage>
        <taxon>Bacteria</taxon>
        <taxon>Pseudomonadati</taxon>
        <taxon>Pseudomonadota</taxon>
        <taxon>Alphaproteobacteria</taxon>
        <taxon>Rhodobacterales</taxon>
        <taxon>Roseobacteraceae</taxon>
        <taxon>Thalassovita</taxon>
    </lineage>
</organism>
<dbReference type="OrthoDB" id="8445115at2"/>
<evidence type="ECO:0000313" key="7">
    <source>
        <dbReference type="Proteomes" id="UP000051887"/>
    </source>
</evidence>
<dbReference type="EMBL" id="CYSB01000025">
    <property type="protein sequence ID" value="CUH65428.1"/>
    <property type="molecule type" value="Genomic_DNA"/>
</dbReference>
<dbReference type="InterPro" id="IPR025195">
    <property type="entry name" value="GTA_TIM_dom"/>
</dbReference>
<dbReference type="CDD" id="cd19607">
    <property type="entry name" value="GTA_TIM-barrel-like"/>
    <property type="match status" value="1"/>
</dbReference>
<gene>
    <name evidence="4" type="ORF">TL5118_01304</name>
    <name evidence="5" type="ORF">TL5120_00285</name>
</gene>
<dbReference type="Pfam" id="PF23666">
    <property type="entry name" value="Rcc01698_C"/>
    <property type="match status" value="1"/>
</dbReference>
<sequence>MATILFSAAGAAIGGSLGGTVLGLSSVVVGRAIGATLGRVIDQRLLGGSEVVESPRIDRFRLTGAGEGAAIPQVYGRMRLGGSVIWASQFEEHSKTHRGGKGSRPSTRTYSYSVSLAIALCEGEIGGVARIWADGTEISPQDLTLRIYPGSDSQLPDPKMEAVEGAGRVPAYRGTAYVVMEDLDLAPFGNRVPQFNFEVLRPDQVFTGAEAEPADAVQAVALMPGSGEYALATHPAVIKSGVDGGRVANVNSVSNQSDLQTSLDLLAQELPGARATSLIVSWFGDDLRAGHCQLRPLAETVDGDAKDMAWQVAGVGRGAAGLVPYAEGRPIYGGTPSDASVLEAIAALKEAGQAVMFYPFILMTQTAGNGLENPWDGAADQPHLPWRGRITGARAPGQPGSPDDTAAADAEVAAFFGTVTAADFTVSGGAVSYHGPAEWSYSRFILHNAALCAAAGGVDSFCIGSEMRGLTQLRGAGGSFPFVAALKALAVEVRSLLGPGVKLGYAADWSEYFGYHPQDGSGDVLFHLDPLWADEQIDFIGIDNYMPLSDWREDPDHLDAAAGAIYDLEYLRSNIEGGELYDWYYAHDAARAAQIRSPISDGAHGEPWVYRVKDLRGWWQNVHHERIGGVRQSAPTDWVPQSKPIWFTELGCAAIDKGTNQPNKFLDPKSSESALPYYSSGARDDLIQMQYLRAMLGYWAEPAHNPVSVEYDAPMLDMSRAFVWAWDARPYPVFPRALDLWSDGANYAQGHWLNGRGAARSLASVVREICFAAGVSRIDTSALHGLVRGYVVDQLGDARAALQSLMLRHGFDAVERDGVLVFRSRGAEVDVDLSEDHLARSEDLEGSVEKSRAGESEMAGRVRLRFVESGADYDVISEESVLPDEAAHGVSSSEMPMALSRAEGRQVVERWLSEARVARDRLRLALPPSALGLGAGDVLAYQGARYRVERVEYAREQLLEAVEIDQTLYQPLPIVEDGSPAAPFAAPVPVLPLFLDLPLLRGDEVEHAPHLAVSATPWPGTVACYHSGFDRDYALLQETARRATLGQLSAPLAKGPVGRWDNAGRIEVDLAYGTLESRDPQEVLAGANVIALGDGSPEGWELVQFAEAELVGPGAVAASEGQGGRYVLTGLLRGQQGTEGAMADPWPLGTYAVLLDGAPQQLPLAANTRGLAQHFRIGSARRGYDDPSYVHEIHAFSGIGLRPYAPVHLRHQPLSDGSLWFSWIRRSRIGADSWDGLDVPLGEESEAYLLRVMAGDTVLREVQLNTPDWTYSAAEQAADGGLSGHVVELRQISARYGPGVAAHLSLG</sequence>
<dbReference type="RefSeq" id="WP_058241855.1">
    <property type="nucleotide sequence ID" value="NZ_CYSB01000025.1"/>
</dbReference>